<evidence type="ECO:0000259" key="4">
    <source>
        <dbReference type="PROSITE" id="PS01124"/>
    </source>
</evidence>
<reference evidence="5 6" key="1">
    <citation type="submission" date="2024-09" db="EMBL/GenBank/DDBJ databases">
        <authorList>
            <person name="Pan X."/>
        </authorList>
    </citation>
    <scope>NUCLEOTIDE SEQUENCE [LARGE SCALE GENOMIC DNA]</scope>
    <source>
        <strain evidence="5 6">B2969</strain>
    </source>
</reference>
<dbReference type="Pfam" id="PF12833">
    <property type="entry name" value="HTH_18"/>
    <property type="match status" value="1"/>
</dbReference>
<feature type="domain" description="HTH araC/xylS-type" evidence="4">
    <location>
        <begin position="150"/>
        <end position="252"/>
    </location>
</feature>
<dbReference type="InterPro" id="IPR009057">
    <property type="entry name" value="Homeodomain-like_sf"/>
</dbReference>
<protein>
    <submittedName>
        <fullName evidence="5">Helix-turn-helix domain-containing protein</fullName>
    </submittedName>
</protein>
<sequence length="253" mass="27331">MTDPTRGVLYPDRLPRFTRLAPPVAASDLVAWFWIPRWDLPDGVESRQPVLGFPAANLVVEGPDVTLWGATTRASERVLRGSGWAVGALLRPAAFARLSGAPSDLVDTSVVVEAPELRDAVGGAMPDDGAAVDVFAAWLVRRAAPPTPEGRLANEMAELLLTDASILRVEDAAERLRVSVRTLQRLAHRTVGLSPVAMIRRRRLQEAAQRVRDEPEASLADIAADLGYADQAHLANDFRAVLGMTASEYRAAT</sequence>
<proteinExistence type="predicted"/>
<organism evidence="5 6">
    <name type="scientific">Microbacterium alkaliflavum</name>
    <dbReference type="NCBI Taxonomy" id="3248839"/>
    <lineage>
        <taxon>Bacteria</taxon>
        <taxon>Bacillati</taxon>
        <taxon>Actinomycetota</taxon>
        <taxon>Actinomycetes</taxon>
        <taxon>Micrococcales</taxon>
        <taxon>Microbacteriaceae</taxon>
        <taxon>Microbacterium</taxon>
    </lineage>
</organism>
<dbReference type="Pfam" id="PF20240">
    <property type="entry name" value="DUF6597"/>
    <property type="match status" value="1"/>
</dbReference>
<evidence type="ECO:0000256" key="3">
    <source>
        <dbReference type="ARBA" id="ARBA00023163"/>
    </source>
</evidence>
<dbReference type="SUPFAM" id="SSF46689">
    <property type="entry name" value="Homeodomain-like"/>
    <property type="match status" value="1"/>
</dbReference>
<evidence type="ECO:0000256" key="2">
    <source>
        <dbReference type="ARBA" id="ARBA00023125"/>
    </source>
</evidence>
<dbReference type="Gene3D" id="1.10.10.60">
    <property type="entry name" value="Homeodomain-like"/>
    <property type="match status" value="1"/>
</dbReference>
<keyword evidence="6" id="KW-1185">Reference proteome</keyword>
<gene>
    <name evidence="5" type="ORF">ACH3VR_04925</name>
</gene>
<dbReference type="EMBL" id="JBIQWL010000001">
    <property type="protein sequence ID" value="MFH8249696.1"/>
    <property type="molecule type" value="Genomic_DNA"/>
</dbReference>
<evidence type="ECO:0000313" key="5">
    <source>
        <dbReference type="EMBL" id="MFH8249696.1"/>
    </source>
</evidence>
<keyword evidence="2" id="KW-0238">DNA-binding</keyword>
<dbReference type="SMART" id="SM00342">
    <property type="entry name" value="HTH_ARAC"/>
    <property type="match status" value="1"/>
</dbReference>
<dbReference type="InterPro" id="IPR050204">
    <property type="entry name" value="AraC_XylS_family_regulators"/>
</dbReference>
<accession>A0ABW7Q4D6</accession>
<dbReference type="PROSITE" id="PS01124">
    <property type="entry name" value="HTH_ARAC_FAMILY_2"/>
    <property type="match status" value="1"/>
</dbReference>
<keyword evidence="1" id="KW-0805">Transcription regulation</keyword>
<evidence type="ECO:0000256" key="1">
    <source>
        <dbReference type="ARBA" id="ARBA00023015"/>
    </source>
</evidence>
<keyword evidence="3" id="KW-0804">Transcription</keyword>
<dbReference type="RefSeq" id="WP_396639626.1">
    <property type="nucleotide sequence ID" value="NZ_JBIQWL010000001.1"/>
</dbReference>
<comment type="caution">
    <text evidence="5">The sequence shown here is derived from an EMBL/GenBank/DDBJ whole genome shotgun (WGS) entry which is preliminary data.</text>
</comment>
<evidence type="ECO:0000313" key="6">
    <source>
        <dbReference type="Proteomes" id="UP001610861"/>
    </source>
</evidence>
<dbReference type="InterPro" id="IPR018062">
    <property type="entry name" value="HTH_AraC-typ_CS"/>
</dbReference>
<dbReference type="InterPro" id="IPR046532">
    <property type="entry name" value="DUF6597"/>
</dbReference>
<dbReference type="InterPro" id="IPR018060">
    <property type="entry name" value="HTH_AraC"/>
</dbReference>
<dbReference type="PROSITE" id="PS00041">
    <property type="entry name" value="HTH_ARAC_FAMILY_1"/>
    <property type="match status" value="1"/>
</dbReference>
<dbReference type="Proteomes" id="UP001610861">
    <property type="component" value="Unassembled WGS sequence"/>
</dbReference>
<name>A0ABW7Q4D6_9MICO</name>
<dbReference type="PANTHER" id="PTHR46796">
    <property type="entry name" value="HTH-TYPE TRANSCRIPTIONAL ACTIVATOR RHAS-RELATED"/>
    <property type="match status" value="1"/>
</dbReference>